<organism evidence="1 2">
    <name type="scientific">Panagrolaimus sp. ES5</name>
    <dbReference type="NCBI Taxonomy" id="591445"/>
    <lineage>
        <taxon>Eukaryota</taxon>
        <taxon>Metazoa</taxon>
        <taxon>Ecdysozoa</taxon>
        <taxon>Nematoda</taxon>
        <taxon>Chromadorea</taxon>
        <taxon>Rhabditida</taxon>
        <taxon>Tylenchina</taxon>
        <taxon>Panagrolaimomorpha</taxon>
        <taxon>Panagrolaimoidea</taxon>
        <taxon>Panagrolaimidae</taxon>
        <taxon>Panagrolaimus</taxon>
    </lineage>
</organism>
<dbReference type="Proteomes" id="UP000887579">
    <property type="component" value="Unplaced"/>
</dbReference>
<sequence length="213" mass="24617">MHIKHLHWIVVEDGNETYPAVENVLKRSKIKYSYLYADTPTEFEKKKSGWAQRNKALSYIRYHYWRYRRNAVVYFADDDNTYDLRLFNKFIRNVKTVGIWAVAFVGTALVETPVVKNGKIQAFNVIFNPSRTFATDMAGFAVNLKLIINSKASFHHLCKVYDSEDCFLKQLNITLDKVQPFGVAEHPREVLVWHTQTTHSGGNGSDYGYNVIA</sequence>
<name>A0AC34FAW7_9BILA</name>
<accession>A0AC34FAW7</accession>
<dbReference type="WBParaSite" id="ES5_v2.g14453.t1">
    <property type="protein sequence ID" value="ES5_v2.g14453.t1"/>
    <property type="gene ID" value="ES5_v2.g14453"/>
</dbReference>
<reference evidence="2" key="1">
    <citation type="submission" date="2022-11" db="UniProtKB">
        <authorList>
            <consortium name="WormBaseParasite"/>
        </authorList>
    </citation>
    <scope>IDENTIFICATION</scope>
</reference>
<proteinExistence type="predicted"/>
<protein>
    <submittedName>
        <fullName evidence="2">Galactosylgalactosylxylosylprotein 3-beta-glucuronosyltransferase</fullName>
    </submittedName>
</protein>
<evidence type="ECO:0000313" key="1">
    <source>
        <dbReference type="Proteomes" id="UP000887579"/>
    </source>
</evidence>
<evidence type="ECO:0000313" key="2">
    <source>
        <dbReference type="WBParaSite" id="ES5_v2.g14453.t1"/>
    </source>
</evidence>